<feature type="signal peptide" evidence="1">
    <location>
        <begin position="1"/>
        <end position="25"/>
    </location>
</feature>
<feature type="chain" id="PRO_5034180134" evidence="1">
    <location>
        <begin position="26"/>
        <end position="88"/>
    </location>
</feature>
<reference evidence="2" key="2">
    <citation type="submission" date="2025-09" db="UniProtKB">
        <authorList>
            <consortium name="Ensembl"/>
        </authorList>
    </citation>
    <scope>IDENTIFICATION</scope>
</reference>
<keyword evidence="1" id="KW-0732">Signal</keyword>
<proteinExistence type="predicted"/>
<sequence>ILKVVELSAGLCFCMAVCCLPACASTDVAGSELAQGHIRSQSARLTLILLPFYRELKKIKDWNMLKDEGYFQPWHRERSLFCGAGMKG</sequence>
<keyword evidence="3" id="KW-1185">Reference proteome</keyword>
<accession>A0A8C8BEP9</accession>
<evidence type="ECO:0000256" key="1">
    <source>
        <dbReference type="SAM" id="SignalP"/>
    </source>
</evidence>
<dbReference type="Ensembl" id="ENSOSUT00000018887.1">
    <property type="protein sequence ID" value="ENSOSUP00000018278.1"/>
    <property type="gene ID" value="ENSOSUG00000012936.1"/>
</dbReference>
<organism evidence="2 3">
    <name type="scientific">Otus sunia</name>
    <name type="common">Oriental scops-owl</name>
    <dbReference type="NCBI Taxonomy" id="257818"/>
    <lineage>
        <taxon>Eukaryota</taxon>
        <taxon>Metazoa</taxon>
        <taxon>Chordata</taxon>
        <taxon>Craniata</taxon>
        <taxon>Vertebrata</taxon>
        <taxon>Euteleostomi</taxon>
        <taxon>Archelosauria</taxon>
        <taxon>Archosauria</taxon>
        <taxon>Dinosauria</taxon>
        <taxon>Saurischia</taxon>
        <taxon>Theropoda</taxon>
        <taxon>Coelurosauria</taxon>
        <taxon>Aves</taxon>
        <taxon>Neognathae</taxon>
        <taxon>Neoaves</taxon>
        <taxon>Telluraves</taxon>
        <taxon>Strigiformes</taxon>
        <taxon>Strigidae</taxon>
        <taxon>Otus</taxon>
    </lineage>
</organism>
<dbReference type="AlphaFoldDB" id="A0A8C8BEP9"/>
<name>A0A8C8BEP9_9STRI</name>
<evidence type="ECO:0000313" key="3">
    <source>
        <dbReference type="Proteomes" id="UP000694552"/>
    </source>
</evidence>
<dbReference type="Proteomes" id="UP000694552">
    <property type="component" value="Unplaced"/>
</dbReference>
<evidence type="ECO:0000313" key="2">
    <source>
        <dbReference type="Ensembl" id="ENSOSUP00000018278.1"/>
    </source>
</evidence>
<reference evidence="2" key="1">
    <citation type="submission" date="2025-08" db="UniProtKB">
        <authorList>
            <consortium name="Ensembl"/>
        </authorList>
    </citation>
    <scope>IDENTIFICATION</scope>
</reference>
<protein>
    <submittedName>
        <fullName evidence="2">Uncharacterized protein</fullName>
    </submittedName>
</protein>